<dbReference type="RefSeq" id="WP_089401632.1">
    <property type="nucleotide sequence ID" value="NZ_FZOT01000026.1"/>
</dbReference>
<proteinExistence type="predicted"/>
<dbReference type="Gene3D" id="1.10.3230.20">
    <property type="entry name" value="P22 tail accessory factor (Gp4)"/>
    <property type="match status" value="2"/>
</dbReference>
<keyword evidence="2" id="KW-1185">Reference proteome</keyword>
<dbReference type="EMBL" id="FZOT01000026">
    <property type="protein sequence ID" value="SNT33744.1"/>
    <property type="molecule type" value="Genomic_DNA"/>
</dbReference>
<organism evidence="1 2">
    <name type="scientific">Noviherbaspirillum humi</name>
    <dbReference type="NCBI Taxonomy" id="1688639"/>
    <lineage>
        <taxon>Bacteria</taxon>
        <taxon>Pseudomonadati</taxon>
        <taxon>Pseudomonadota</taxon>
        <taxon>Betaproteobacteria</taxon>
        <taxon>Burkholderiales</taxon>
        <taxon>Oxalobacteraceae</taxon>
        <taxon>Noviherbaspirillum</taxon>
    </lineage>
</organism>
<accession>A0A239LVU5</accession>
<evidence type="ECO:0000313" key="2">
    <source>
        <dbReference type="Proteomes" id="UP000198284"/>
    </source>
</evidence>
<dbReference type="InterPro" id="IPR038258">
    <property type="entry name" value="Gp4_sf"/>
</dbReference>
<dbReference type="OrthoDB" id="9134537at2"/>
<reference evidence="1 2" key="1">
    <citation type="submission" date="2017-06" db="EMBL/GenBank/DDBJ databases">
        <authorList>
            <person name="Kim H.J."/>
            <person name="Triplett B.A."/>
        </authorList>
    </citation>
    <scope>NUCLEOTIDE SEQUENCE [LARGE SCALE GENOMIC DNA]</scope>
    <source>
        <strain evidence="1 2">U15</strain>
    </source>
</reference>
<dbReference type="Pfam" id="PF24175">
    <property type="entry name" value="SU10_adaptor"/>
    <property type="match status" value="1"/>
</dbReference>
<protein>
    <submittedName>
        <fullName evidence="1">Uncharacterized protein</fullName>
    </submittedName>
</protein>
<sequence>MKAIDLITRALVGAGILASGETPKNDEVQTGLQVLNDMLDSWSVSRLFVYQLLEENFPLTVGKGTYTIGPGGDFSTARPIDIQSCYARLNNVDYPITLIDNDAYSDIGLKASVPGLPLFLYYDPQTPLGEINFWPVPSQAMTFFIQTPRQLTQFTDQTADVTFPPGYAEALRYGLIVRLAAEFGLPVSQAAAELSKSSIERLQTNNSTVPVLRPEFSTGGSGRFNILRGY</sequence>
<dbReference type="Proteomes" id="UP000198284">
    <property type="component" value="Unassembled WGS sequence"/>
</dbReference>
<dbReference type="AlphaFoldDB" id="A0A239LVU5"/>
<dbReference type="InterPro" id="IPR056209">
    <property type="entry name" value="SU10_adaptor"/>
</dbReference>
<gene>
    <name evidence="1" type="ORF">SAMN06265795_12645</name>
</gene>
<name>A0A239LVU5_9BURK</name>
<evidence type="ECO:0000313" key="1">
    <source>
        <dbReference type="EMBL" id="SNT33744.1"/>
    </source>
</evidence>